<accession>A0A0M3JXC6</accession>
<dbReference type="Proteomes" id="UP000267096">
    <property type="component" value="Unassembled WGS sequence"/>
</dbReference>
<comment type="similarity">
    <text evidence="1">Belongs to the DENND6 family.</text>
</comment>
<protein>
    <submittedName>
        <fullName evidence="5">UDENN domain-containing protein</fullName>
    </submittedName>
</protein>
<dbReference type="GO" id="GO:0005085">
    <property type="term" value="F:guanyl-nucleotide exchange factor activity"/>
    <property type="evidence" value="ECO:0007669"/>
    <property type="project" value="InterPro"/>
</dbReference>
<evidence type="ECO:0000313" key="4">
    <source>
        <dbReference type="Proteomes" id="UP000267096"/>
    </source>
</evidence>
<evidence type="ECO:0000259" key="2">
    <source>
        <dbReference type="PROSITE" id="PS50211"/>
    </source>
</evidence>
<dbReference type="EMBL" id="UYRR01031193">
    <property type="protein sequence ID" value="VDK47424.1"/>
    <property type="molecule type" value="Genomic_DNA"/>
</dbReference>
<proteinExistence type="inferred from homology"/>
<dbReference type="InterPro" id="IPR024224">
    <property type="entry name" value="DENND6"/>
</dbReference>
<reference evidence="5" key="1">
    <citation type="submission" date="2017-02" db="UniProtKB">
        <authorList>
            <consortium name="WormBaseParasite"/>
        </authorList>
    </citation>
    <scope>IDENTIFICATION</scope>
</reference>
<evidence type="ECO:0000256" key="1">
    <source>
        <dbReference type="ARBA" id="ARBA00007159"/>
    </source>
</evidence>
<dbReference type="PANTHER" id="PTHR13677">
    <property type="entry name" value="LD41638P"/>
    <property type="match status" value="1"/>
</dbReference>
<dbReference type="GO" id="GO:0055037">
    <property type="term" value="C:recycling endosome"/>
    <property type="evidence" value="ECO:0007669"/>
    <property type="project" value="TreeGrafter"/>
</dbReference>
<dbReference type="PROSITE" id="PS50211">
    <property type="entry name" value="DENN"/>
    <property type="match status" value="1"/>
</dbReference>
<name>A0A0M3JXC6_ANISI</name>
<evidence type="ECO:0000313" key="3">
    <source>
        <dbReference type="EMBL" id="VDK47424.1"/>
    </source>
</evidence>
<reference evidence="3 4" key="2">
    <citation type="submission" date="2018-11" db="EMBL/GenBank/DDBJ databases">
        <authorList>
            <consortium name="Pathogen Informatics"/>
        </authorList>
    </citation>
    <scope>NUCLEOTIDE SEQUENCE [LARGE SCALE GENOMIC DNA]</scope>
</reference>
<feature type="domain" description="UDENN" evidence="2">
    <location>
        <begin position="1"/>
        <end position="394"/>
    </location>
</feature>
<gene>
    <name evidence="3" type="ORF">ASIM_LOCUS12460</name>
</gene>
<sequence>MNICYLAFPDSNSGCSRDTNFHFRIKRSSDYLNVSQIAYSERVPMCAEIDPLFFYGFVHFSDSCSACHHIDQWPSPAPGESLMLPLMGTVIQCRIPCRTDIPLTQPPLLLGVKKTSSQYAPVILSPVNEVNLFTNLFCVLNHVQLLWELVLTNETNAFYMFLNFLFKISRSIFPIAADRCNCSRSICMLISRTILDFTYLAFEVCFRHFDLVDRHTLPSVILGVTNPFFTKTLQHWPHIVRVVDANTRNVVSAERTYRRMWDGRTLDTKPGLYTQYRRLLSRDKSLMKKLRKNERPDSVQSAILRRYMVDLTQSFMMPLERYLSSLLPLRKDMSPFKVNTFSIVFFSLPQTLMILMLSSHSYFSLHSLTDLCQITQVNNFQAVPQIKPFTPNDFLSGLDDADPSLTCGVKGDWIGLYRKFISSANFEGWLRCRQKDVDRQLRATHLEVLCNADFSAGMLSERHEVEVVDLVLKLCERIRELDRASFSEVRLRLQSQLATILQSVNDELKSVLLSNGVLRDCVN</sequence>
<organism evidence="5">
    <name type="scientific">Anisakis simplex</name>
    <name type="common">Herring worm</name>
    <dbReference type="NCBI Taxonomy" id="6269"/>
    <lineage>
        <taxon>Eukaryota</taxon>
        <taxon>Metazoa</taxon>
        <taxon>Ecdysozoa</taxon>
        <taxon>Nematoda</taxon>
        <taxon>Chromadorea</taxon>
        <taxon>Rhabditida</taxon>
        <taxon>Spirurina</taxon>
        <taxon>Ascaridomorpha</taxon>
        <taxon>Ascaridoidea</taxon>
        <taxon>Anisakidae</taxon>
        <taxon>Anisakis</taxon>
        <taxon>Anisakis simplex complex</taxon>
    </lineage>
</organism>
<evidence type="ECO:0000313" key="5">
    <source>
        <dbReference type="WBParaSite" id="ASIM_0001299401-mRNA-1"/>
    </source>
</evidence>
<keyword evidence="4" id="KW-1185">Reference proteome</keyword>
<dbReference type="WBParaSite" id="ASIM_0001299401-mRNA-1">
    <property type="protein sequence ID" value="ASIM_0001299401-mRNA-1"/>
    <property type="gene ID" value="ASIM_0001299401"/>
</dbReference>
<dbReference type="PANTHER" id="PTHR13677:SF0">
    <property type="entry name" value="LD41638P"/>
    <property type="match status" value="1"/>
</dbReference>
<dbReference type="OrthoDB" id="10265409at2759"/>
<dbReference type="InterPro" id="IPR037516">
    <property type="entry name" value="Tripartite_DENN"/>
</dbReference>
<dbReference type="AlphaFoldDB" id="A0A0M3JXC6"/>